<sequence length="1048" mass="118785">MAADLRCYWQDDGAACVKADWPACGYNWLVNGPVGLIWGLWFFLGLYMLQRDGSIRNLCRFHTARIHDPLAQGIAIALAQRKYGSNQTPRLLRYVKLCAMWAEWPAFTTTPLTLAYNVAGTQGYSQEIFVAYSMLIEAVMIALSLLCGAIVLSVRLGMKPSPQRDALLRRYVYPITFDALYIPLITTYVRLGTCPAGLNHIPLPGGATCACLNRYGIYWAVGLLGFVVLYASSLYYKMFIEPMGTTMDFRFETSFQIIMVMARTLSPIYSVLVIGLQLEGQKTAAIPAALGFLVCVSFLLHYTYRMQPCIGSGRLPNNIRVLSFSSSLYTTLCVLVYLLTPLPLNGLYAALLSLPLIWLFAWRVNDKRARRFYIPDLSILDLLQERSPQAKMVGTIAALYMDAAKVRHVDHEAIVFHLHSIAKHSMLGVPLCRIYAIRTLWFCYIRNFRKAKCAIGEPNDALVIPCTLFYKDRENPDRPKRAPKTALTTALQRVKLTRIESVIDVLDVDVLSTRHRFEKAGTRAADIFKSKLRRPMTRLAKVAIATIDHNLVCARERSLAKQTYFMILLRGKHWICKNEAPEAAMVHHEMLHHLALEVLSQSCAMDDREAMHEIGLFLLQWYKTQYLRLNKTVYLHILSTLCASANRKLALDVTCTLHKLCTEGFFSPELWLQHTSFLNNFVLSLGQSSKETVYQCASVLASILECAEADPKTNLYVLLTPESIGKIQTAFHTWCESYNLSVALERCCLSLHRIEDDQRRKLWHNRRSIDVTSHSKELQASFIKLDKEGAHFDRAQWLNMSMIVPRTLSASSSLTQDTSRKASRKAAIVFVNDTGPRPSVMAQFLGPCMTTTLEGTPEGATGVVAPVVDDDALRKVSYVPANRKTSKVSTLDRIRRLSMDLLQPTSPHTPATKTNEYVFVTSAILSEIARRRQLRSHFESELQKTYYLFEEMLMEPLVNGVEWLKDAPNVSRRRSSTGRKSTNHGVLGAFNALMKIYTTAEECALHDYIYTVLDKDLVSFFEKHVKPYVACCEAESYKSIWARWWRRT</sequence>
<dbReference type="AlphaFoldDB" id="A0A067C1U9"/>
<dbReference type="OrthoDB" id="70232at2759"/>
<keyword evidence="3" id="KW-1185">Reference proteome</keyword>
<dbReference type="KEGG" id="spar:SPRG_10263"/>
<keyword evidence="1" id="KW-0812">Transmembrane</keyword>
<dbReference type="GeneID" id="24132382"/>
<feature type="transmembrane region" description="Helical" evidence="1">
    <location>
        <begin position="128"/>
        <end position="151"/>
    </location>
</feature>
<protein>
    <submittedName>
        <fullName evidence="2">Uncharacterized protein</fullName>
    </submittedName>
</protein>
<feature type="transmembrane region" description="Helical" evidence="1">
    <location>
        <begin position="217"/>
        <end position="236"/>
    </location>
</feature>
<feature type="transmembrane region" description="Helical" evidence="1">
    <location>
        <begin position="284"/>
        <end position="300"/>
    </location>
</feature>
<proteinExistence type="predicted"/>
<name>A0A067C1U9_SAPPC</name>
<gene>
    <name evidence="2" type="ORF">SPRG_10263</name>
</gene>
<dbReference type="VEuPathDB" id="FungiDB:SPRG_10263"/>
<dbReference type="RefSeq" id="XP_012204609.1">
    <property type="nucleotide sequence ID" value="XM_012349219.1"/>
</dbReference>
<dbReference type="OMA" id="VALERCC"/>
<feature type="transmembrane region" description="Helical" evidence="1">
    <location>
        <begin position="257"/>
        <end position="278"/>
    </location>
</feature>
<feature type="transmembrane region" description="Helical" evidence="1">
    <location>
        <begin position="321"/>
        <end position="340"/>
    </location>
</feature>
<evidence type="ECO:0000313" key="3">
    <source>
        <dbReference type="Proteomes" id="UP000030745"/>
    </source>
</evidence>
<keyword evidence="1" id="KW-1133">Transmembrane helix</keyword>
<feature type="transmembrane region" description="Helical" evidence="1">
    <location>
        <begin position="28"/>
        <end position="49"/>
    </location>
</feature>
<dbReference type="EMBL" id="KK583239">
    <property type="protein sequence ID" value="KDO24729.1"/>
    <property type="molecule type" value="Genomic_DNA"/>
</dbReference>
<feature type="transmembrane region" description="Helical" evidence="1">
    <location>
        <begin position="91"/>
        <end position="108"/>
    </location>
</feature>
<evidence type="ECO:0000313" key="2">
    <source>
        <dbReference type="EMBL" id="KDO24729.1"/>
    </source>
</evidence>
<feature type="transmembrane region" description="Helical" evidence="1">
    <location>
        <begin position="346"/>
        <end position="364"/>
    </location>
</feature>
<accession>A0A067C1U9</accession>
<keyword evidence="1" id="KW-0472">Membrane</keyword>
<reference evidence="2 3" key="1">
    <citation type="journal article" date="2013" name="PLoS Genet.">
        <title>Distinctive expansion of potential virulence genes in the genome of the oomycete fish pathogen Saprolegnia parasitica.</title>
        <authorList>
            <person name="Jiang R.H."/>
            <person name="de Bruijn I."/>
            <person name="Haas B.J."/>
            <person name="Belmonte R."/>
            <person name="Lobach L."/>
            <person name="Christie J."/>
            <person name="van den Ackerveken G."/>
            <person name="Bottin A."/>
            <person name="Bulone V."/>
            <person name="Diaz-Moreno S.M."/>
            <person name="Dumas B."/>
            <person name="Fan L."/>
            <person name="Gaulin E."/>
            <person name="Govers F."/>
            <person name="Grenville-Briggs L.J."/>
            <person name="Horner N.R."/>
            <person name="Levin J.Z."/>
            <person name="Mammella M."/>
            <person name="Meijer H.J."/>
            <person name="Morris P."/>
            <person name="Nusbaum C."/>
            <person name="Oome S."/>
            <person name="Phillips A.J."/>
            <person name="van Rooyen D."/>
            <person name="Rzeszutek E."/>
            <person name="Saraiva M."/>
            <person name="Secombes C.J."/>
            <person name="Seidl M.F."/>
            <person name="Snel B."/>
            <person name="Stassen J.H."/>
            <person name="Sykes S."/>
            <person name="Tripathy S."/>
            <person name="van den Berg H."/>
            <person name="Vega-Arreguin J.C."/>
            <person name="Wawra S."/>
            <person name="Young S.K."/>
            <person name="Zeng Q."/>
            <person name="Dieguez-Uribeondo J."/>
            <person name="Russ C."/>
            <person name="Tyler B.M."/>
            <person name="van West P."/>
        </authorList>
    </citation>
    <scope>NUCLEOTIDE SEQUENCE [LARGE SCALE GENOMIC DNA]</scope>
    <source>
        <strain evidence="2 3">CBS 223.65</strain>
    </source>
</reference>
<organism evidence="2 3">
    <name type="scientific">Saprolegnia parasitica (strain CBS 223.65)</name>
    <dbReference type="NCBI Taxonomy" id="695850"/>
    <lineage>
        <taxon>Eukaryota</taxon>
        <taxon>Sar</taxon>
        <taxon>Stramenopiles</taxon>
        <taxon>Oomycota</taxon>
        <taxon>Saprolegniomycetes</taxon>
        <taxon>Saprolegniales</taxon>
        <taxon>Saprolegniaceae</taxon>
        <taxon>Saprolegnia</taxon>
    </lineage>
</organism>
<evidence type="ECO:0000256" key="1">
    <source>
        <dbReference type="SAM" id="Phobius"/>
    </source>
</evidence>
<dbReference type="Proteomes" id="UP000030745">
    <property type="component" value="Unassembled WGS sequence"/>
</dbReference>